<dbReference type="SMART" id="SM00710">
    <property type="entry name" value="PbH1"/>
    <property type="match status" value="5"/>
</dbReference>
<keyword evidence="4" id="KW-1185">Reference proteome</keyword>
<proteinExistence type="predicted"/>
<dbReference type="Gene3D" id="2.160.20.10">
    <property type="entry name" value="Single-stranded right-handed beta-helix, Pectin lyase-like"/>
    <property type="match status" value="1"/>
</dbReference>
<dbReference type="InterPro" id="IPR011050">
    <property type="entry name" value="Pectin_lyase_fold/virulence"/>
</dbReference>
<reference evidence="4" key="1">
    <citation type="submission" date="2017-06" db="EMBL/GenBank/DDBJ databases">
        <authorList>
            <person name="Varghese N."/>
            <person name="Submissions S."/>
        </authorList>
    </citation>
    <scope>NUCLEOTIDE SEQUENCE [LARGE SCALE GENOMIC DNA]</scope>
    <source>
        <strain evidence="4">DSM 137</strain>
    </source>
</reference>
<dbReference type="RefSeq" id="WP_088522239.1">
    <property type="nucleotide sequence ID" value="NZ_FYDG01000016.1"/>
</dbReference>
<gene>
    <name evidence="3" type="ORF">SAMN06265338_11658</name>
</gene>
<dbReference type="SUPFAM" id="SSF51126">
    <property type="entry name" value="Pectin lyase-like"/>
    <property type="match status" value="1"/>
</dbReference>
<dbReference type="Pfam" id="PF13229">
    <property type="entry name" value="Beta_helix"/>
    <property type="match status" value="1"/>
</dbReference>
<feature type="region of interest" description="Disordered" evidence="1">
    <location>
        <begin position="258"/>
        <end position="284"/>
    </location>
</feature>
<protein>
    <submittedName>
        <fullName evidence="3">Right handed beta helix region</fullName>
    </submittedName>
</protein>
<feature type="domain" description="Right handed beta helix" evidence="2">
    <location>
        <begin position="63"/>
        <end position="187"/>
    </location>
</feature>
<dbReference type="OrthoDB" id="505641at2"/>
<evidence type="ECO:0000259" key="2">
    <source>
        <dbReference type="Pfam" id="PF13229"/>
    </source>
</evidence>
<dbReference type="InterPro" id="IPR012334">
    <property type="entry name" value="Pectin_lyas_fold"/>
</dbReference>
<organism evidence="3 4">
    <name type="scientific">Rhodoblastus acidophilus</name>
    <name type="common">Rhodopseudomonas acidophila</name>
    <dbReference type="NCBI Taxonomy" id="1074"/>
    <lineage>
        <taxon>Bacteria</taxon>
        <taxon>Pseudomonadati</taxon>
        <taxon>Pseudomonadota</taxon>
        <taxon>Alphaproteobacteria</taxon>
        <taxon>Hyphomicrobiales</taxon>
        <taxon>Rhodoblastaceae</taxon>
        <taxon>Rhodoblastus</taxon>
    </lineage>
</organism>
<accession>A0A212S9B6</accession>
<evidence type="ECO:0000256" key="1">
    <source>
        <dbReference type="SAM" id="MobiDB-lite"/>
    </source>
</evidence>
<dbReference type="Proteomes" id="UP000198418">
    <property type="component" value="Unassembled WGS sequence"/>
</dbReference>
<dbReference type="AlphaFoldDB" id="A0A212S9B6"/>
<name>A0A212S9B6_RHOAC</name>
<dbReference type="InterPro" id="IPR006626">
    <property type="entry name" value="PbH1"/>
</dbReference>
<evidence type="ECO:0000313" key="4">
    <source>
        <dbReference type="Proteomes" id="UP000198418"/>
    </source>
</evidence>
<evidence type="ECO:0000313" key="3">
    <source>
        <dbReference type="EMBL" id="SNB81798.1"/>
    </source>
</evidence>
<dbReference type="InterPro" id="IPR039448">
    <property type="entry name" value="Beta_helix"/>
</dbReference>
<sequence>MIGLLIGAVLQVAEAQAAALERAMAFPNASTTGVPAGLSLKPSGPLLIDEAGAMVEGLDIDGGVVIAAPNVTLNNCRVRSGGYQVILVKAPGATISHCDIDNLGAGGQGISGAGRFIANNIHGCADGINVSGDNTLIRDNYIHDMKGTADSHFDSIQVDGKLSNLRIEHNAVFNEIGQTSALMLDNYWGPIDHARIERNLFVGGGYTVYINEVAKGQPGGGRVTDVVFVDNLLTAGAYGFWDIRTELGDRPVLSGNRDRVSGRLIPGQSAPEAVRSAKPRPASE</sequence>
<dbReference type="EMBL" id="FYDG01000016">
    <property type="protein sequence ID" value="SNB81798.1"/>
    <property type="molecule type" value="Genomic_DNA"/>
</dbReference>